<evidence type="ECO:0000259" key="1">
    <source>
        <dbReference type="SMART" id="SM00394"/>
    </source>
</evidence>
<dbReference type="InterPro" id="IPR003117">
    <property type="entry name" value="cAMP_dep_PK_reg_su_I/II_a/b"/>
</dbReference>
<dbReference type="Proteomes" id="UP000038040">
    <property type="component" value="Unplaced"/>
</dbReference>
<dbReference type="STRING" id="318479.A0A0N4U9D1"/>
<dbReference type="PROSITE" id="PS50096">
    <property type="entry name" value="IQ"/>
    <property type="match status" value="1"/>
</dbReference>
<sequence length="132" mass="15657">MMEVTKNKYKIPEGLRPLLESLAREILRTQPSDLIDFSQLYFSELQDHRCSNNHADIINDPTLYERFRNSLHAKYRESLFTNKNDRLQDPMNMAATKIQAAFRGHVVMSSILSRLISYYKMIEYIRVKTQHF</sequence>
<dbReference type="Proteomes" id="UP000274756">
    <property type="component" value="Unassembled WGS sequence"/>
</dbReference>
<feature type="domain" description="RIIa" evidence="1">
    <location>
        <begin position="13"/>
        <end position="50"/>
    </location>
</feature>
<reference evidence="2 4" key="2">
    <citation type="submission" date="2018-11" db="EMBL/GenBank/DDBJ databases">
        <authorList>
            <consortium name="Pathogen Informatics"/>
        </authorList>
    </citation>
    <scope>NUCLEOTIDE SEQUENCE [LARGE SCALE GENOMIC DNA]</scope>
</reference>
<dbReference type="InterPro" id="IPR047579">
    <property type="entry name" value="DD_CABYR_SP17"/>
</dbReference>
<dbReference type="Pfam" id="PF00612">
    <property type="entry name" value="IQ"/>
    <property type="match status" value="1"/>
</dbReference>
<dbReference type="Gene3D" id="1.20.890.10">
    <property type="entry name" value="cAMP-dependent protein kinase regulatory subunit, dimerization-anchoring domain"/>
    <property type="match status" value="1"/>
</dbReference>
<gene>
    <name evidence="2" type="ORF">DME_LOCUS7688</name>
</gene>
<dbReference type="Pfam" id="PF02197">
    <property type="entry name" value="RIIa"/>
    <property type="match status" value="1"/>
</dbReference>
<dbReference type="CDD" id="cd23767">
    <property type="entry name" value="IQCD"/>
    <property type="match status" value="1"/>
</dbReference>
<dbReference type="SUPFAM" id="SSF47391">
    <property type="entry name" value="Dimerization-anchoring domain of cAMP-dependent PK regulatory subunit"/>
    <property type="match status" value="1"/>
</dbReference>
<keyword evidence="4" id="KW-1185">Reference proteome</keyword>
<dbReference type="SMART" id="SM00394">
    <property type="entry name" value="RIIa"/>
    <property type="match status" value="1"/>
</dbReference>
<reference evidence="5" key="1">
    <citation type="submission" date="2017-02" db="UniProtKB">
        <authorList>
            <consortium name="WormBaseParasite"/>
        </authorList>
    </citation>
    <scope>IDENTIFICATION</scope>
</reference>
<dbReference type="InterPro" id="IPR000048">
    <property type="entry name" value="IQ_motif_EF-hand-BS"/>
</dbReference>
<organism evidence="3 5">
    <name type="scientific">Dracunculus medinensis</name>
    <name type="common">Guinea worm</name>
    <dbReference type="NCBI Taxonomy" id="318479"/>
    <lineage>
        <taxon>Eukaryota</taxon>
        <taxon>Metazoa</taxon>
        <taxon>Ecdysozoa</taxon>
        <taxon>Nematoda</taxon>
        <taxon>Chromadorea</taxon>
        <taxon>Rhabditida</taxon>
        <taxon>Spirurina</taxon>
        <taxon>Dracunculoidea</taxon>
        <taxon>Dracunculidae</taxon>
        <taxon>Dracunculus</taxon>
    </lineage>
</organism>
<dbReference type="OrthoDB" id="252964at2759"/>
<evidence type="ECO:0000313" key="3">
    <source>
        <dbReference type="Proteomes" id="UP000038040"/>
    </source>
</evidence>
<evidence type="ECO:0000313" key="5">
    <source>
        <dbReference type="WBParaSite" id="DME_0000368301-mRNA-1"/>
    </source>
</evidence>
<dbReference type="PANTHER" id="PTHR10699">
    <property type="entry name" value="NEUROMODULIN"/>
    <property type="match status" value="1"/>
</dbReference>
<evidence type="ECO:0000313" key="2">
    <source>
        <dbReference type="EMBL" id="VDN57715.1"/>
    </source>
</evidence>
<dbReference type="CDD" id="cd12100">
    <property type="entry name" value="DD_CABYR_SP17"/>
    <property type="match status" value="1"/>
</dbReference>
<dbReference type="GO" id="GO:0005516">
    <property type="term" value="F:calmodulin binding"/>
    <property type="evidence" value="ECO:0007669"/>
    <property type="project" value="TreeGrafter"/>
</dbReference>
<accession>A0A0N4U9D1</accession>
<dbReference type="AlphaFoldDB" id="A0A0N4U9D1"/>
<dbReference type="PANTHER" id="PTHR10699:SF11">
    <property type="entry name" value="IGLOO, ISOFORM A"/>
    <property type="match status" value="1"/>
</dbReference>
<dbReference type="WBParaSite" id="DME_0000368301-mRNA-1">
    <property type="protein sequence ID" value="DME_0000368301-mRNA-1"/>
    <property type="gene ID" value="DME_0000368301"/>
</dbReference>
<evidence type="ECO:0000313" key="4">
    <source>
        <dbReference type="Proteomes" id="UP000274756"/>
    </source>
</evidence>
<proteinExistence type="predicted"/>
<dbReference type="EMBL" id="UYYG01001162">
    <property type="protein sequence ID" value="VDN57715.1"/>
    <property type="molecule type" value="Genomic_DNA"/>
</dbReference>
<protein>
    <submittedName>
        <fullName evidence="5">RIIa domain-containing protein</fullName>
    </submittedName>
</protein>
<name>A0A0N4U9D1_DRAME</name>